<dbReference type="GO" id="GO:0003677">
    <property type="term" value="F:DNA binding"/>
    <property type="evidence" value="ECO:0007669"/>
    <property type="project" value="UniProtKB-KW"/>
</dbReference>
<feature type="domain" description="HTH gntR-type" evidence="6">
    <location>
        <begin position="19"/>
        <end position="87"/>
    </location>
</feature>
<dbReference type="AlphaFoldDB" id="W4LLN1"/>
<accession>W4LLN1</accession>
<dbReference type="Pfam" id="PF00392">
    <property type="entry name" value="GntR"/>
    <property type="match status" value="1"/>
</dbReference>
<reference evidence="7 8" key="1">
    <citation type="journal article" date="2014" name="Nature">
        <title>An environmental bacterial taxon with a large and distinct metabolic repertoire.</title>
        <authorList>
            <person name="Wilson M.C."/>
            <person name="Mori T."/>
            <person name="Ruckert C."/>
            <person name="Uria A.R."/>
            <person name="Helf M.J."/>
            <person name="Takada K."/>
            <person name="Gernert C."/>
            <person name="Steffens U.A."/>
            <person name="Heycke N."/>
            <person name="Schmitt S."/>
            <person name="Rinke C."/>
            <person name="Helfrich E.J."/>
            <person name="Brachmann A.O."/>
            <person name="Gurgui C."/>
            <person name="Wakimoto T."/>
            <person name="Kracht M."/>
            <person name="Crusemann M."/>
            <person name="Hentschel U."/>
            <person name="Abe I."/>
            <person name="Matsunaga S."/>
            <person name="Kalinowski J."/>
            <person name="Takeyama H."/>
            <person name="Piel J."/>
        </authorList>
    </citation>
    <scope>NUCLEOTIDE SEQUENCE [LARGE SCALE GENOMIC DNA]</scope>
    <source>
        <strain evidence="8">TSY2</strain>
    </source>
</reference>
<gene>
    <name evidence="7" type="ORF">ETSY2_42515</name>
</gene>
<dbReference type="Proteomes" id="UP000019140">
    <property type="component" value="Unassembled WGS sequence"/>
</dbReference>
<dbReference type="PANTHER" id="PTHR46577">
    <property type="entry name" value="HTH-TYPE TRANSCRIPTIONAL REGULATORY PROTEIN GABR"/>
    <property type="match status" value="1"/>
</dbReference>
<organism evidence="7 8">
    <name type="scientific">Candidatus Entotheonella gemina</name>
    <dbReference type="NCBI Taxonomy" id="1429439"/>
    <lineage>
        <taxon>Bacteria</taxon>
        <taxon>Pseudomonadati</taxon>
        <taxon>Nitrospinota/Tectimicrobiota group</taxon>
        <taxon>Candidatus Tectimicrobiota</taxon>
        <taxon>Candidatus Entotheonellia</taxon>
        <taxon>Candidatus Entotheonellales</taxon>
        <taxon>Candidatus Entotheonellaceae</taxon>
        <taxon>Candidatus Entotheonella</taxon>
    </lineage>
</organism>
<proteinExistence type="inferred from homology"/>
<dbReference type="GO" id="GO:0003700">
    <property type="term" value="F:DNA-binding transcription factor activity"/>
    <property type="evidence" value="ECO:0007669"/>
    <property type="project" value="InterPro"/>
</dbReference>
<name>W4LLN1_9BACT</name>
<sequence>MARQPYLQINVNKHNAGRSLSVAQIVTALKEQIAMDQVAPGCRLPPVRVLAHQLGMSKTTIQLAYDELVAQGLVESTERIGLFVASGPRPVPVATEAIVVPPPCISLPATVVSAQTRTRSDGMLNLSSVFIDPDLLPHDKLSACFRSVVKQPRAYSAYHEQGFPPLRQAIAERLQARGIDAGAEDIVITAGSQQALDLVCRVLKQKRIATENPAYSHGKALFEMNGMATLPLPLDPFCGIDPEVWERQLASSPALLYLTTNYHNPTGYSYTTSEL</sequence>
<evidence type="ECO:0000259" key="6">
    <source>
        <dbReference type="PROSITE" id="PS50949"/>
    </source>
</evidence>
<comment type="similarity">
    <text evidence="1">In the C-terminal section; belongs to the class-I pyridoxal-phosphate-dependent aminotransferase family.</text>
</comment>
<protein>
    <recommendedName>
        <fullName evidence="6">HTH gntR-type domain-containing protein</fullName>
    </recommendedName>
</protein>
<dbReference type="InterPro" id="IPR015424">
    <property type="entry name" value="PyrdxlP-dep_Trfase"/>
</dbReference>
<dbReference type="SUPFAM" id="SSF53383">
    <property type="entry name" value="PLP-dependent transferases"/>
    <property type="match status" value="1"/>
</dbReference>
<dbReference type="GO" id="GO:0030170">
    <property type="term" value="F:pyridoxal phosphate binding"/>
    <property type="evidence" value="ECO:0007669"/>
    <property type="project" value="InterPro"/>
</dbReference>
<dbReference type="InterPro" id="IPR036390">
    <property type="entry name" value="WH_DNA-bd_sf"/>
</dbReference>
<dbReference type="Gene3D" id="1.10.10.10">
    <property type="entry name" value="Winged helix-like DNA-binding domain superfamily/Winged helix DNA-binding domain"/>
    <property type="match status" value="1"/>
</dbReference>
<dbReference type="InterPro" id="IPR036388">
    <property type="entry name" value="WH-like_DNA-bd_sf"/>
</dbReference>
<dbReference type="Pfam" id="PF00155">
    <property type="entry name" value="Aminotran_1_2"/>
    <property type="match status" value="1"/>
</dbReference>
<evidence type="ECO:0000256" key="3">
    <source>
        <dbReference type="ARBA" id="ARBA00023015"/>
    </source>
</evidence>
<dbReference type="CDD" id="cd07377">
    <property type="entry name" value="WHTH_GntR"/>
    <property type="match status" value="1"/>
</dbReference>
<evidence type="ECO:0000256" key="2">
    <source>
        <dbReference type="ARBA" id="ARBA00022898"/>
    </source>
</evidence>
<dbReference type="PRINTS" id="PR00035">
    <property type="entry name" value="HTHGNTR"/>
</dbReference>
<dbReference type="InterPro" id="IPR015421">
    <property type="entry name" value="PyrdxlP-dep_Trfase_major"/>
</dbReference>
<dbReference type="Gene3D" id="3.40.640.10">
    <property type="entry name" value="Type I PLP-dependent aspartate aminotransferase-like (Major domain)"/>
    <property type="match status" value="1"/>
</dbReference>
<evidence type="ECO:0000256" key="1">
    <source>
        <dbReference type="ARBA" id="ARBA00005384"/>
    </source>
</evidence>
<evidence type="ECO:0000256" key="5">
    <source>
        <dbReference type="ARBA" id="ARBA00023163"/>
    </source>
</evidence>
<dbReference type="HOGENOM" id="CLU_1013714_0_0_7"/>
<keyword evidence="3" id="KW-0805">Transcription regulation</keyword>
<evidence type="ECO:0000313" key="7">
    <source>
        <dbReference type="EMBL" id="ETW98635.1"/>
    </source>
</evidence>
<evidence type="ECO:0000313" key="8">
    <source>
        <dbReference type="Proteomes" id="UP000019140"/>
    </source>
</evidence>
<dbReference type="InterPro" id="IPR004839">
    <property type="entry name" value="Aminotransferase_I/II_large"/>
</dbReference>
<dbReference type="InterPro" id="IPR051446">
    <property type="entry name" value="HTH_trans_reg/aminotransferase"/>
</dbReference>
<dbReference type="CDD" id="cd00609">
    <property type="entry name" value="AAT_like"/>
    <property type="match status" value="1"/>
</dbReference>
<keyword evidence="4" id="KW-0238">DNA-binding</keyword>
<dbReference type="EMBL" id="AZHX01001928">
    <property type="protein sequence ID" value="ETW98635.1"/>
    <property type="molecule type" value="Genomic_DNA"/>
</dbReference>
<keyword evidence="8" id="KW-1185">Reference proteome</keyword>
<comment type="caution">
    <text evidence="7">The sequence shown here is derived from an EMBL/GenBank/DDBJ whole genome shotgun (WGS) entry which is preliminary data.</text>
</comment>
<evidence type="ECO:0000256" key="4">
    <source>
        <dbReference type="ARBA" id="ARBA00023125"/>
    </source>
</evidence>
<feature type="non-terminal residue" evidence="7">
    <location>
        <position position="275"/>
    </location>
</feature>
<dbReference type="InterPro" id="IPR000524">
    <property type="entry name" value="Tscrpt_reg_HTH_GntR"/>
</dbReference>
<dbReference type="SMART" id="SM00345">
    <property type="entry name" value="HTH_GNTR"/>
    <property type="match status" value="1"/>
</dbReference>
<keyword evidence="5" id="KW-0804">Transcription</keyword>
<dbReference type="PANTHER" id="PTHR46577:SF2">
    <property type="entry name" value="TRANSCRIPTIONAL REGULATORY PROTEIN"/>
    <property type="match status" value="1"/>
</dbReference>
<keyword evidence="2" id="KW-0663">Pyridoxal phosphate</keyword>
<dbReference type="PROSITE" id="PS50949">
    <property type="entry name" value="HTH_GNTR"/>
    <property type="match status" value="1"/>
</dbReference>
<dbReference type="SUPFAM" id="SSF46785">
    <property type="entry name" value="Winged helix' DNA-binding domain"/>
    <property type="match status" value="1"/>
</dbReference>